<keyword evidence="9" id="KW-0482">Metalloprotease</keyword>
<dbReference type="PANTHER" id="PTHR11705:SF143">
    <property type="entry name" value="SLL0236 PROTEIN"/>
    <property type="match status" value="1"/>
</dbReference>
<keyword evidence="3" id="KW-0121">Carboxypeptidase</keyword>
<dbReference type="PaxDb" id="2903-EOD22377"/>
<keyword evidence="7" id="KW-0378">Hydrolase</keyword>
<comment type="similarity">
    <text evidence="2 10">Belongs to the peptidase M14 family.</text>
</comment>
<comment type="cofactor">
    <cofactor evidence="1">
        <name>Zn(2+)</name>
        <dbReference type="ChEBI" id="CHEBI:29105"/>
    </cofactor>
</comment>
<evidence type="ECO:0000256" key="2">
    <source>
        <dbReference type="ARBA" id="ARBA00005988"/>
    </source>
</evidence>
<dbReference type="eggNOG" id="KOG2650">
    <property type="taxonomic scope" value="Eukaryota"/>
</dbReference>
<reference evidence="12" key="2">
    <citation type="submission" date="2024-10" db="UniProtKB">
        <authorList>
            <consortium name="EnsemblProtists"/>
        </authorList>
    </citation>
    <scope>IDENTIFICATION</scope>
</reference>
<protein>
    <recommendedName>
        <fullName evidence="11">Peptidase M14 domain-containing protein</fullName>
    </recommendedName>
</protein>
<evidence type="ECO:0000256" key="5">
    <source>
        <dbReference type="ARBA" id="ARBA00022723"/>
    </source>
</evidence>
<feature type="domain" description="Peptidase M14" evidence="11">
    <location>
        <begin position="1"/>
        <end position="237"/>
    </location>
</feature>
<dbReference type="HOGENOM" id="CLU_730445_0_0_1"/>
<keyword evidence="5" id="KW-0479">Metal-binding</keyword>
<dbReference type="EnsemblProtists" id="EOD22377">
    <property type="protein sequence ID" value="EOD22377"/>
    <property type="gene ID" value="EMIHUDRAFT_240400"/>
</dbReference>
<dbReference type="PROSITE" id="PS00133">
    <property type="entry name" value="CARBOXYPEPT_ZN_2"/>
    <property type="match status" value="1"/>
</dbReference>
<evidence type="ECO:0000256" key="3">
    <source>
        <dbReference type="ARBA" id="ARBA00022645"/>
    </source>
</evidence>
<dbReference type="PROSITE" id="PS52035">
    <property type="entry name" value="PEPTIDASE_M14"/>
    <property type="match status" value="1"/>
</dbReference>
<dbReference type="FunFam" id="3.40.630.10:FF:000084">
    <property type="entry name" value="Carboxypeptidase B2"/>
    <property type="match status" value="1"/>
</dbReference>
<keyword evidence="8" id="KW-0862">Zinc</keyword>
<dbReference type="Proteomes" id="UP000013827">
    <property type="component" value="Unassembled WGS sequence"/>
</dbReference>
<dbReference type="InterPro" id="IPR057247">
    <property type="entry name" value="CARBOXYPEPT_ZN_2"/>
</dbReference>
<dbReference type="SUPFAM" id="SSF53187">
    <property type="entry name" value="Zn-dependent exopeptidases"/>
    <property type="match status" value="1"/>
</dbReference>
<dbReference type="Pfam" id="PF00246">
    <property type="entry name" value="Peptidase_M14"/>
    <property type="match status" value="1"/>
</dbReference>
<dbReference type="GO" id="GO:0006508">
    <property type="term" value="P:proteolysis"/>
    <property type="evidence" value="ECO:0007669"/>
    <property type="project" value="UniProtKB-KW"/>
</dbReference>
<keyword evidence="6" id="KW-0732">Signal</keyword>
<dbReference type="PANTHER" id="PTHR11705">
    <property type="entry name" value="PROTEASE FAMILY M14 CARBOXYPEPTIDASE A,B"/>
    <property type="match status" value="1"/>
</dbReference>
<name>A0A0D3JFU2_EMIH1</name>
<evidence type="ECO:0000259" key="11">
    <source>
        <dbReference type="PROSITE" id="PS52035"/>
    </source>
</evidence>
<dbReference type="Gene3D" id="3.40.630.10">
    <property type="entry name" value="Zn peptidases"/>
    <property type="match status" value="1"/>
</dbReference>
<keyword evidence="4" id="KW-0645">Protease</keyword>
<evidence type="ECO:0000313" key="12">
    <source>
        <dbReference type="EnsemblProtists" id="EOD22377"/>
    </source>
</evidence>
<dbReference type="RefSeq" id="XP_005774806.1">
    <property type="nucleotide sequence ID" value="XM_005774749.1"/>
</dbReference>
<dbReference type="GO" id="GO:0008270">
    <property type="term" value="F:zinc ion binding"/>
    <property type="evidence" value="ECO:0007669"/>
    <property type="project" value="InterPro"/>
</dbReference>
<dbReference type="STRING" id="2903.R1CIJ9"/>
<evidence type="ECO:0000256" key="7">
    <source>
        <dbReference type="ARBA" id="ARBA00022801"/>
    </source>
</evidence>
<organism evidence="12 13">
    <name type="scientific">Emiliania huxleyi (strain CCMP1516)</name>
    <dbReference type="NCBI Taxonomy" id="280463"/>
    <lineage>
        <taxon>Eukaryota</taxon>
        <taxon>Haptista</taxon>
        <taxon>Haptophyta</taxon>
        <taxon>Prymnesiophyceae</taxon>
        <taxon>Isochrysidales</taxon>
        <taxon>Noelaerhabdaceae</taxon>
        <taxon>Emiliania</taxon>
    </lineage>
</organism>
<keyword evidence="13" id="KW-1185">Reference proteome</keyword>
<feature type="active site" description="Proton donor/acceptor" evidence="10">
    <location>
        <position position="203"/>
    </location>
</feature>
<sequence>MLPAFLLSLASGEGGGNTHYFAPGNNHHDQYSRETDRWWRKTRSPNAGSSCVGTDPNRNWAHRAWGGVPGSSTNPCSDVYHGSRAGSEPEVERIQQFVTQFGTEADGSSHFKLFIDYHTYSQMWLYPWGYLYSAAPHDDEHDALSAAAVAAIRGVHGKQYTYGPAASTIYVTTGDSTDWAYDPIEARPPTPDWAYIKHAYTIEGRDTGGYGFVAPASEISNSFSVVVPIAVGVSSPSYNPSQCVNTQFTGQDPVYWLKLEDVRPGVALELTACGFDTDLSIFRGSCDSLEQVACDGDSLDDEGSCSVSYGSLIDTYWNGVTCGTLEELLPPRICTACDYPTEVWNGQACVLLSDYNPEFRLVAQPALFSKEYHILPKIV</sequence>
<evidence type="ECO:0000256" key="8">
    <source>
        <dbReference type="ARBA" id="ARBA00022833"/>
    </source>
</evidence>
<accession>A0A0D3JFU2</accession>
<dbReference type="GO" id="GO:0004181">
    <property type="term" value="F:metallocarboxypeptidase activity"/>
    <property type="evidence" value="ECO:0007669"/>
    <property type="project" value="InterPro"/>
</dbReference>
<evidence type="ECO:0000256" key="1">
    <source>
        <dbReference type="ARBA" id="ARBA00001947"/>
    </source>
</evidence>
<evidence type="ECO:0000256" key="4">
    <source>
        <dbReference type="ARBA" id="ARBA00022670"/>
    </source>
</evidence>
<dbReference type="AlphaFoldDB" id="A0A0D3JFU2"/>
<evidence type="ECO:0000313" key="13">
    <source>
        <dbReference type="Proteomes" id="UP000013827"/>
    </source>
</evidence>
<dbReference type="InterPro" id="IPR000834">
    <property type="entry name" value="Peptidase_M14"/>
</dbReference>
<proteinExistence type="inferred from homology"/>
<dbReference type="GO" id="GO:0005615">
    <property type="term" value="C:extracellular space"/>
    <property type="evidence" value="ECO:0007669"/>
    <property type="project" value="TreeGrafter"/>
</dbReference>
<reference evidence="13" key="1">
    <citation type="journal article" date="2013" name="Nature">
        <title>Pan genome of the phytoplankton Emiliania underpins its global distribution.</title>
        <authorList>
            <person name="Read B.A."/>
            <person name="Kegel J."/>
            <person name="Klute M.J."/>
            <person name="Kuo A."/>
            <person name="Lefebvre S.C."/>
            <person name="Maumus F."/>
            <person name="Mayer C."/>
            <person name="Miller J."/>
            <person name="Monier A."/>
            <person name="Salamov A."/>
            <person name="Young J."/>
            <person name="Aguilar M."/>
            <person name="Claverie J.M."/>
            <person name="Frickenhaus S."/>
            <person name="Gonzalez K."/>
            <person name="Herman E.K."/>
            <person name="Lin Y.C."/>
            <person name="Napier J."/>
            <person name="Ogata H."/>
            <person name="Sarno A.F."/>
            <person name="Shmutz J."/>
            <person name="Schroeder D."/>
            <person name="de Vargas C."/>
            <person name="Verret F."/>
            <person name="von Dassow P."/>
            <person name="Valentin K."/>
            <person name="Van de Peer Y."/>
            <person name="Wheeler G."/>
            <person name="Dacks J.B."/>
            <person name="Delwiche C.F."/>
            <person name="Dyhrman S.T."/>
            <person name="Glockner G."/>
            <person name="John U."/>
            <person name="Richards T."/>
            <person name="Worden A.Z."/>
            <person name="Zhang X."/>
            <person name="Grigoriev I.V."/>
            <person name="Allen A.E."/>
            <person name="Bidle K."/>
            <person name="Borodovsky M."/>
            <person name="Bowler C."/>
            <person name="Brownlee C."/>
            <person name="Cock J.M."/>
            <person name="Elias M."/>
            <person name="Gladyshev V.N."/>
            <person name="Groth M."/>
            <person name="Guda C."/>
            <person name="Hadaegh A."/>
            <person name="Iglesias-Rodriguez M.D."/>
            <person name="Jenkins J."/>
            <person name="Jones B.M."/>
            <person name="Lawson T."/>
            <person name="Leese F."/>
            <person name="Lindquist E."/>
            <person name="Lobanov A."/>
            <person name="Lomsadze A."/>
            <person name="Malik S.B."/>
            <person name="Marsh M.E."/>
            <person name="Mackinder L."/>
            <person name="Mock T."/>
            <person name="Mueller-Roeber B."/>
            <person name="Pagarete A."/>
            <person name="Parker M."/>
            <person name="Probert I."/>
            <person name="Quesneville H."/>
            <person name="Raines C."/>
            <person name="Rensing S.A."/>
            <person name="Riano-Pachon D.M."/>
            <person name="Richier S."/>
            <person name="Rokitta S."/>
            <person name="Shiraiwa Y."/>
            <person name="Soanes D.M."/>
            <person name="van der Giezen M."/>
            <person name="Wahlund T.M."/>
            <person name="Williams B."/>
            <person name="Wilson W."/>
            <person name="Wolfe G."/>
            <person name="Wurch L.L."/>
        </authorList>
    </citation>
    <scope>NUCLEOTIDE SEQUENCE</scope>
</reference>
<evidence type="ECO:0000256" key="9">
    <source>
        <dbReference type="ARBA" id="ARBA00023049"/>
    </source>
</evidence>
<evidence type="ECO:0000256" key="6">
    <source>
        <dbReference type="ARBA" id="ARBA00022729"/>
    </source>
</evidence>
<evidence type="ECO:0000256" key="10">
    <source>
        <dbReference type="PROSITE-ProRule" id="PRU01379"/>
    </source>
</evidence>
<dbReference type="KEGG" id="ehx:EMIHUDRAFT_240400"/>
<dbReference type="GeneID" id="17267956"/>
<dbReference type="SMART" id="SM00631">
    <property type="entry name" value="Zn_pept"/>
    <property type="match status" value="1"/>
</dbReference>